<dbReference type="Pfam" id="PF08242">
    <property type="entry name" value="Methyltransf_12"/>
    <property type="match status" value="1"/>
</dbReference>
<proteinExistence type="predicted"/>
<feature type="domain" description="Glycosyltransferase subfamily 4-like N-terminal" evidence="4">
    <location>
        <begin position="600"/>
        <end position="742"/>
    </location>
</feature>
<organism evidence="5 6">
    <name type="scientific">Pseudoxanthomonas daejeonensis</name>
    <dbReference type="NCBI Taxonomy" id="266062"/>
    <lineage>
        <taxon>Bacteria</taxon>
        <taxon>Pseudomonadati</taxon>
        <taxon>Pseudomonadota</taxon>
        <taxon>Gammaproteobacteria</taxon>
        <taxon>Lysobacterales</taxon>
        <taxon>Lysobacteraceae</taxon>
        <taxon>Pseudoxanthomonas</taxon>
    </lineage>
</organism>
<evidence type="ECO:0000313" key="6">
    <source>
        <dbReference type="Proteomes" id="UP000788419"/>
    </source>
</evidence>
<accession>A0ABQ6ZB00</accession>
<comment type="caution">
    <text evidence="5">The sequence shown here is derived from an EMBL/GenBank/DDBJ whole genome shotgun (WGS) entry which is preliminary data.</text>
</comment>
<name>A0ABQ6ZB00_9GAMM</name>
<dbReference type="InterPro" id="IPR028098">
    <property type="entry name" value="Glyco_trans_4-like_N"/>
</dbReference>
<dbReference type="Proteomes" id="UP000788419">
    <property type="component" value="Unassembled WGS sequence"/>
</dbReference>
<dbReference type="InterPro" id="IPR013217">
    <property type="entry name" value="Methyltransf_12"/>
</dbReference>
<dbReference type="PANTHER" id="PTHR46401:SF2">
    <property type="entry name" value="GLYCOSYLTRANSFERASE WBBK-RELATED"/>
    <property type="match status" value="1"/>
</dbReference>
<protein>
    <submittedName>
        <fullName evidence="5">Uncharacterized protein</fullName>
    </submittedName>
</protein>
<dbReference type="Gene3D" id="3.40.50.150">
    <property type="entry name" value="Vaccinia Virus protein VP39"/>
    <property type="match status" value="1"/>
</dbReference>
<feature type="region of interest" description="Disordered" evidence="2">
    <location>
        <begin position="373"/>
        <end position="393"/>
    </location>
</feature>
<reference evidence="5 6" key="1">
    <citation type="submission" date="2017-10" db="EMBL/GenBank/DDBJ databases">
        <title>Whole genome sequencing of members of genus Pseudoxanthomonas.</title>
        <authorList>
            <person name="Kumar S."/>
            <person name="Bansal K."/>
            <person name="Kaur A."/>
            <person name="Patil P."/>
            <person name="Sharma S."/>
            <person name="Patil P.B."/>
        </authorList>
    </citation>
    <scope>NUCLEOTIDE SEQUENCE [LARGE SCALE GENOMIC DNA]</scope>
    <source>
        <strain evidence="5 6">DSM 17801</strain>
    </source>
</reference>
<evidence type="ECO:0000259" key="3">
    <source>
        <dbReference type="Pfam" id="PF08242"/>
    </source>
</evidence>
<sequence length="976" mass="107613">MSDNLVNSKDYWDTRFTSDWEERQGRAQSRFFGALAFSLLPKWLIAASAEGLSWCDWGCALGDGTNELAINLAGVDMTGVDFSPVAIEDARQHYPGQKFVAEDWVSRDPEGEAFDVVFSSNTLEHFHEPWKVIGTLSARAQRAVALLLPFREWQRIDEHHVTFHPDNVPMVLGDGKVLAHVRVRDVSSDEPCNWPGEQLLAIWVDPEWARELGLHLSDMDIELLPPSTFVPVREQVEGLAHELDSALAAVAESRPESAGEAEALRRLLRHVLITRTNQSVGTSAFTGAMAEREEKDARQLEIAVQAIAPWLISESVSVEMRERVGSIGEQLADLQARTRAAEESAATAALELHGLRDAIEGSKLREMDLDGQLQESRRSASQTEAQLQEARRSASEIEEQLQEARRSASEAETKVQDGLLDRAALLAELDQARSKLEEGREEMQVAARDWTSERERLGAELEAAAVLLAERCARIEDLRRQVEIEQRQSGIELAFRDAALAGRGAHIQSLEQQLADMYRSRSWRITSPLREAARLLRRIKRSIAARRAASMGMRPSGMAAVPIEPRVHEVRRPPVEPLSQPQSQEPLADILHLVQDFVGGGLERVVLDLCVEMTRLGYRPAVAVLGHLGDIAEEARQAGIEVVACKNDPVGVLSEAERLGAKVCFTHHAYTGLDAIHANGVRVIEVLHNAYHWQVGSDWFTHLRSRSVDAYVAVSGFVRDYSVERLGLDPGSITLINNGLNTHGFIRPPLPMVAAHRRESIGSPRFLFAGNLHFQKNHLLVIRSFAEVVKRYPDAHLVMLGSLGGDAEARHAVEVLAAPLVESGSLTLAGSVGRRRMSKEFARAHVALLPTQLEGFSISTLEFAYFGLPSVLSETGASNELSQRFGHVLMAAGAATGFDELSAEMVRKRFYQPDMESVQSLAGSMCAMVEDYGNWLSRALDAAEKYDSYSVSATAANYCALVPIVEEGQRGAQNGA</sequence>
<dbReference type="RefSeq" id="WP_162408425.1">
    <property type="nucleotide sequence ID" value="NZ_PDWN01000002.1"/>
</dbReference>
<dbReference type="PANTHER" id="PTHR46401">
    <property type="entry name" value="GLYCOSYLTRANSFERASE WBBK-RELATED"/>
    <property type="match status" value="1"/>
</dbReference>
<dbReference type="SUPFAM" id="SSF53335">
    <property type="entry name" value="S-adenosyl-L-methionine-dependent methyltransferases"/>
    <property type="match status" value="1"/>
</dbReference>
<dbReference type="Gene3D" id="3.40.50.2000">
    <property type="entry name" value="Glycogen Phosphorylase B"/>
    <property type="match status" value="2"/>
</dbReference>
<dbReference type="CDD" id="cd02440">
    <property type="entry name" value="AdoMet_MTases"/>
    <property type="match status" value="1"/>
</dbReference>
<feature type="domain" description="Methyltransferase type 12" evidence="3">
    <location>
        <begin position="56"/>
        <end position="137"/>
    </location>
</feature>
<dbReference type="CDD" id="cd03801">
    <property type="entry name" value="GT4_PimA-like"/>
    <property type="match status" value="1"/>
</dbReference>
<gene>
    <name evidence="5" type="ORF">CSC65_02640</name>
</gene>
<dbReference type="SUPFAM" id="SSF53756">
    <property type="entry name" value="UDP-Glycosyltransferase/glycogen phosphorylase"/>
    <property type="match status" value="1"/>
</dbReference>
<evidence type="ECO:0000259" key="4">
    <source>
        <dbReference type="Pfam" id="PF13439"/>
    </source>
</evidence>
<keyword evidence="1" id="KW-0808">Transferase</keyword>
<dbReference type="Pfam" id="PF13692">
    <property type="entry name" value="Glyco_trans_1_4"/>
    <property type="match status" value="1"/>
</dbReference>
<evidence type="ECO:0000313" key="5">
    <source>
        <dbReference type="EMBL" id="KAF1696953.1"/>
    </source>
</evidence>
<dbReference type="EMBL" id="PDWN01000002">
    <property type="protein sequence ID" value="KAF1696953.1"/>
    <property type="molecule type" value="Genomic_DNA"/>
</dbReference>
<evidence type="ECO:0000256" key="2">
    <source>
        <dbReference type="SAM" id="MobiDB-lite"/>
    </source>
</evidence>
<dbReference type="InterPro" id="IPR029063">
    <property type="entry name" value="SAM-dependent_MTases_sf"/>
</dbReference>
<keyword evidence="6" id="KW-1185">Reference proteome</keyword>
<dbReference type="Pfam" id="PF13439">
    <property type="entry name" value="Glyco_transf_4"/>
    <property type="match status" value="1"/>
</dbReference>
<evidence type="ECO:0000256" key="1">
    <source>
        <dbReference type="ARBA" id="ARBA00022679"/>
    </source>
</evidence>